<keyword evidence="2" id="KW-1185">Reference proteome</keyword>
<proteinExistence type="predicted"/>
<dbReference type="EMBL" id="MU273779">
    <property type="protein sequence ID" value="KAI0028199.1"/>
    <property type="molecule type" value="Genomic_DNA"/>
</dbReference>
<evidence type="ECO:0000313" key="1">
    <source>
        <dbReference type="EMBL" id="KAI0028199.1"/>
    </source>
</evidence>
<reference evidence="1" key="1">
    <citation type="submission" date="2021-02" db="EMBL/GenBank/DDBJ databases">
        <authorList>
            <consortium name="DOE Joint Genome Institute"/>
            <person name="Ahrendt S."/>
            <person name="Looney B.P."/>
            <person name="Miyauchi S."/>
            <person name="Morin E."/>
            <person name="Drula E."/>
            <person name="Courty P.E."/>
            <person name="Chicoki N."/>
            <person name="Fauchery L."/>
            <person name="Kohler A."/>
            <person name="Kuo A."/>
            <person name="Labutti K."/>
            <person name="Pangilinan J."/>
            <person name="Lipzen A."/>
            <person name="Riley R."/>
            <person name="Andreopoulos W."/>
            <person name="He G."/>
            <person name="Johnson J."/>
            <person name="Barry K.W."/>
            <person name="Grigoriev I.V."/>
            <person name="Nagy L."/>
            <person name="Hibbett D."/>
            <person name="Henrissat B."/>
            <person name="Matheny P.B."/>
            <person name="Labbe J."/>
            <person name="Martin F."/>
        </authorList>
    </citation>
    <scope>NUCLEOTIDE SEQUENCE</scope>
    <source>
        <strain evidence="1">EC-137</strain>
    </source>
</reference>
<dbReference type="Proteomes" id="UP000814128">
    <property type="component" value="Unassembled WGS sequence"/>
</dbReference>
<evidence type="ECO:0000313" key="2">
    <source>
        <dbReference type="Proteomes" id="UP000814128"/>
    </source>
</evidence>
<gene>
    <name evidence="1" type="ORF">K488DRAFT_73953</name>
</gene>
<name>A0ACB8Q918_9AGAM</name>
<organism evidence="1 2">
    <name type="scientific">Vararia minispora EC-137</name>
    <dbReference type="NCBI Taxonomy" id="1314806"/>
    <lineage>
        <taxon>Eukaryota</taxon>
        <taxon>Fungi</taxon>
        <taxon>Dikarya</taxon>
        <taxon>Basidiomycota</taxon>
        <taxon>Agaricomycotina</taxon>
        <taxon>Agaricomycetes</taxon>
        <taxon>Russulales</taxon>
        <taxon>Lachnocladiaceae</taxon>
        <taxon>Vararia</taxon>
    </lineage>
</organism>
<reference evidence="1" key="2">
    <citation type="journal article" date="2022" name="New Phytol.">
        <title>Evolutionary transition to the ectomycorrhizal habit in the genomes of a hyperdiverse lineage of mushroom-forming fungi.</title>
        <authorList>
            <person name="Looney B."/>
            <person name="Miyauchi S."/>
            <person name="Morin E."/>
            <person name="Drula E."/>
            <person name="Courty P.E."/>
            <person name="Kohler A."/>
            <person name="Kuo A."/>
            <person name="LaButti K."/>
            <person name="Pangilinan J."/>
            <person name="Lipzen A."/>
            <person name="Riley R."/>
            <person name="Andreopoulos W."/>
            <person name="He G."/>
            <person name="Johnson J."/>
            <person name="Nolan M."/>
            <person name="Tritt A."/>
            <person name="Barry K.W."/>
            <person name="Grigoriev I.V."/>
            <person name="Nagy L.G."/>
            <person name="Hibbett D."/>
            <person name="Henrissat B."/>
            <person name="Matheny P.B."/>
            <person name="Labbe J."/>
            <person name="Martin F.M."/>
        </authorList>
    </citation>
    <scope>NUCLEOTIDE SEQUENCE</scope>
    <source>
        <strain evidence="1">EC-137</strain>
    </source>
</reference>
<sequence>MPSVAVARRAARTLSLLSRSARYRTVATASNPSSSATNTDTGVKDHEPNFNLPQEKLRGLISLCHEASTYVTRETLEERIIDTFINRTTVLEDVTGAHKSYSTLRGDVARRDGEPRMYMQTEFQDRMSQQRLKRVFGALYGTADGYLPGLELMLESWDTIEQRLAQDTVEQDSRKILEDVVFTQMGTKLAQVAGKKKRKGGREPQKKTVA</sequence>
<protein>
    <submittedName>
        <fullName evidence="1">Uncharacterized protein</fullName>
    </submittedName>
</protein>
<accession>A0ACB8Q918</accession>
<comment type="caution">
    <text evidence="1">The sequence shown here is derived from an EMBL/GenBank/DDBJ whole genome shotgun (WGS) entry which is preliminary data.</text>
</comment>